<evidence type="ECO:0000313" key="1">
    <source>
        <dbReference type="EMBL" id="PPS01383.1"/>
    </source>
</evidence>
<organism evidence="1 2">
    <name type="scientific">Gossypium barbadense</name>
    <name type="common">Sea Island cotton</name>
    <name type="synonym">Hibiscus barbadensis</name>
    <dbReference type="NCBI Taxonomy" id="3634"/>
    <lineage>
        <taxon>Eukaryota</taxon>
        <taxon>Viridiplantae</taxon>
        <taxon>Streptophyta</taxon>
        <taxon>Embryophyta</taxon>
        <taxon>Tracheophyta</taxon>
        <taxon>Spermatophyta</taxon>
        <taxon>Magnoliopsida</taxon>
        <taxon>eudicotyledons</taxon>
        <taxon>Gunneridae</taxon>
        <taxon>Pentapetalae</taxon>
        <taxon>rosids</taxon>
        <taxon>malvids</taxon>
        <taxon>Malvales</taxon>
        <taxon>Malvaceae</taxon>
        <taxon>Malvoideae</taxon>
        <taxon>Gossypium</taxon>
    </lineage>
</organism>
<protein>
    <submittedName>
        <fullName evidence="1">Uncharacterized protein</fullName>
    </submittedName>
</protein>
<name>A0A2P5XDF4_GOSBA</name>
<accession>A0A2P5XDF4</accession>
<gene>
    <name evidence="1" type="ORF">GOBAR_AA19283</name>
</gene>
<dbReference type="OrthoDB" id="10532187at2759"/>
<evidence type="ECO:0000313" key="2">
    <source>
        <dbReference type="Proteomes" id="UP000239757"/>
    </source>
</evidence>
<dbReference type="AlphaFoldDB" id="A0A2P5XDF4"/>
<dbReference type="Proteomes" id="UP000239757">
    <property type="component" value="Unassembled WGS sequence"/>
</dbReference>
<proteinExistence type="predicted"/>
<reference evidence="1 2" key="1">
    <citation type="submission" date="2015-01" db="EMBL/GenBank/DDBJ databases">
        <title>Genome of allotetraploid Gossypium barbadense reveals genomic plasticity and fiber elongation in cotton evolution.</title>
        <authorList>
            <person name="Chen X."/>
            <person name="Liu X."/>
            <person name="Zhao B."/>
            <person name="Zheng H."/>
            <person name="Hu Y."/>
            <person name="Lu G."/>
            <person name="Yang C."/>
            <person name="Chen J."/>
            <person name="Shan C."/>
            <person name="Zhang L."/>
            <person name="Zhou Y."/>
            <person name="Wang L."/>
            <person name="Guo W."/>
            <person name="Bai Y."/>
            <person name="Ruan J."/>
            <person name="Shangguan X."/>
            <person name="Mao Y."/>
            <person name="Jiang J."/>
            <person name="Zhu Y."/>
            <person name="Lei J."/>
            <person name="Kang H."/>
            <person name="Chen S."/>
            <person name="He X."/>
            <person name="Wang R."/>
            <person name="Wang Y."/>
            <person name="Chen J."/>
            <person name="Wang L."/>
            <person name="Yu S."/>
            <person name="Wang B."/>
            <person name="Wei J."/>
            <person name="Song S."/>
            <person name="Lu X."/>
            <person name="Gao Z."/>
            <person name="Gu W."/>
            <person name="Deng X."/>
            <person name="Ma D."/>
            <person name="Wang S."/>
            <person name="Liang W."/>
            <person name="Fang L."/>
            <person name="Cai C."/>
            <person name="Zhu X."/>
            <person name="Zhou B."/>
            <person name="Zhang Y."/>
            <person name="Chen Z."/>
            <person name="Xu S."/>
            <person name="Zhu R."/>
            <person name="Wang S."/>
            <person name="Zhang T."/>
            <person name="Zhao G."/>
        </authorList>
    </citation>
    <scope>NUCLEOTIDE SEQUENCE [LARGE SCALE GENOMIC DNA]</scope>
    <source>
        <strain evidence="2">cv. Xinhai21</strain>
        <tissue evidence="1">Leaf</tissue>
    </source>
</reference>
<sequence length="137" mass="15400">MVVERRPHQNPKESRKPVVKIPVSVEEGSKFNAVFLGVNEKRERKDLKDDFLGIQFKKEDFLKLIENEAIKRKGAEGVRPKSAEGRVVKLGHGNLDRLQVWVDNWVANLKGAGINKVPRLNLGLVGSMRVANGNFFG</sequence>
<dbReference type="EMBL" id="KZ665120">
    <property type="protein sequence ID" value="PPS01383.1"/>
    <property type="molecule type" value="Genomic_DNA"/>
</dbReference>